<dbReference type="eggNOG" id="COG1372">
    <property type="taxonomic scope" value="Bacteria"/>
</dbReference>
<keyword evidence="2" id="KW-1185">Reference proteome</keyword>
<proteinExistence type="predicted"/>
<dbReference type="PATRIC" id="fig|1120925.3.peg.2030"/>
<evidence type="ECO:0000313" key="1">
    <source>
        <dbReference type="EMBL" id="ENV82529.1"/>
    </source>
</evidence>
<organism evidence="1 2">
    <name type="scientific">Acinetobacter bouvetii DSM 14964 = CIP 107468</name>
    <dbReference type="NCBI Taxonomy" id="1120925"/>
    <lineage>
        <taxon>Bacteria</taxon>
        <taxon>Pseudomonadati</taxon>
        <taxon>Pseudomonadota</taxon>
        <taxon>Gammaproteobacteria</taxon>
        <taxon>Moraxellales</taxon>
        <taxon>Moraxellaceae</taxon>
        <taxon>Acinetobacter</taxon>
    </lineage>
</organism>
<dbReference type="Proteomes" id="UP000018460">
    <property type="component" value="Unassembled WGS sequence"/>
</dbReference>
<reference evidence="1 2" key="1">
    <citation type="submission" date="2013-02" db="EMBL/GenBank/DDBJ databases">
        <title>The Genome Sequence of Acinetobacter bouvetii CIP 107468.</title>
        <authorList>
            <consortium name="The Broad Institute Genome Sequencing Platform"/>
            <consortium name="The Broad Institute Genome Sequencing Center for Infectious Disease"/>
            <person name="Cerqueira G."/>
            <person name="Feldgarden M."/>
            <person name="Courvalin P."/>
            <person name="Perichon B."/>
            <person name="Grillot-Courvalin C."/>
            <person name="Clermont D."/>
            <person name="Rocha E."/>
            <person name="Yoon E.-J."/>
            <person name="Nemec A."/>
            <person name="Walker B."/>
            <person name="Young S.K."/>
            <person name="Zeng Q."/>
            <person name="Gargeya S."/>
            <person name="Fitzgerald M."/>
            <person name="Haas B."/>
            <person name="Abouelleil A."/>
            <person name="Alvarado L."/>
            <person name="Arachchi H.M."/>
            <person name="Berlin A.M."/>
            <person name="Chapman S.B."/>
            <person name="Dewar J."/>
            <person name="Goldberg J."/>
            <person name="Griggs A."/>
            <person name="Gujja S."/>
            <person name="Hansen M."/>
            <person name="Howarth C."/>
            <person name="Imamovic A."/>
            <person name="Larimer J."/>
            <person name="McCowan C."/>
            <person name="Murphy C."/>
            <person name="Neiman D."/>
            <person name="Pearson M."/>
            <person name="Priest M."/>
            <person name="Roberts A."/>
            <person name="Saif S."/>
            <person name="Shea T."/>
            <person name="Sisk P."/>
            <person name="Sykes S."/>
            <person name="Wortman J."/>
            <person name="Nusbaum C."/>
            <person name="Birren B."/>
        </authorList>
    </citation>
    <scope>NUCLEOTIDE SEQUENCE [LARGE SCALE GENOMIC DNA]</scope>
    <source>
        <strain evidence="1 2">CIP 107468</strain>
    </source>
</reference>
<gene>
    <name evidence="1" type="ORF">F941_01923</name>
</gene>
<sequence>MSGFVAGTLIHTDQGLLPIQNIKVGDLVLSKSDSSVIEYRNVTEVSGLLSEEILRISCFKNAQIEESYPVIYTQFAAASQLFWVESTVEVQAFRKWIVASKLDGCSLLSNISDEKSLRFLDSHTVWYGCLEGGLSVGGCFELTFEETRELDMIIQFTDDNYYFVNHNKYNSDYYILESQIIKSDYINDRAVDYIYNTHWNVPKPKKLAVRTYNLEIDGYNSYFIGEDGLWVHS</sequence>
<comment type="caution">
    <text evidence="1">The sequence shown here is derived from an EMBL/GenBank/DDBJ whole genome shotgun (WGS) entry which is preliminary data.</text>
</comment>
<evidence type="ECO:0000313" key="2">
    <source>
        <dbReference type="Proteomes" id="UP000018460"/>
    </source>
</evidence>
<dbReference type="AlphaFoldDB" id="N9DIT7"/>
<dbReference type="RefSeq" id="WP_005010590.1">
    <property type="nucleotide sequence ID" value="NZ_KB849727.1"/>
</dbReference>
<evidence type="ECO:0008006" key="3">
    <source>
        <dbReference type="Google" id="ProtNLM"/>
    </source>
</evidence>
<dbReference type="EMBL" id="APQD01000013">
    <property type="protein sequence ID" value="ENV82529.1"/>
    <property type="molecule type" value="Genomic_DNA"/>
</dbReference>
<name>N9DIT7_9GAMM</name>
<accession>N9DIT7</accession>
<protein>
    <recommendedName>
        <fullName evidence="3">Hint domain-containing protein</fullName>
    </recommendedName>
</protein>
<dbReference type="OrthoDB" id="2666939at2"/>
<dbReference type="Gene3D" id="2.170.16.10">
    <property type="entry name" value="Hedgehog/Intein (Hint) domain"/>
    <property type="match status" value="1"/>
</dbReference>